<dbReference type="Pfam" id="PF04985">
    <property type="entry name" value="Phage_tube"/>
    <property type="match status" value="1"/>
</dbReference>
<dbReference type="Proteomes" id="UP000251144">
    <property type="component" value="Unassembled WGS sequence"/>
</dbReference>
<dbReference type="EMBL" id="PRLB01000010">
    <property type="protein sequence ID" value="RAW53510.1"/>
    <property type="molecule type" value="Genomic_DNA"/>
</dbReference>
<evidence type="ECO:0000313" key="2">
    <source>
        <dbReference type="Proteomes" id="UP000251144"/>
    </source>
</evidence>
<comment type="caution">
    <text evidence="1">The sequence shown here is derived from an EMBL/GenBank/DDBJ whole genome shotgun (WGS) entry which is preliminary data.</text>
</comment>
<evidence type="ECO:0000313" key="1">
    <source>
        <dbReference type="EMBL" id="RAW53510.1"/>
    </source>
</evidence>
<protein>
    <submittedName>
        <fullName evidence="1">Phage tail protein</fullName>
    </submittedName>
</protein>
<gene>
    <name evidence="1" type="ORF">C4N26_10100</name>
</gene>
<proteinExistence type="predicted"/>
<sequence length="177" mass="19515">MALNISSDLVPQVINDYNAYTEDDLLIGLADEVTLPKIKNKTTSVSGMGIAGEVDSPVPGQFESMEATLNWNTMYSYATKMMNPNKNIQITLRAAMQNDNKNGGYTYKGLRVVLGGRPKELDPGKLKRADTMGSTTTLEVTRYLMEVDGTTVIDIDKFAGRYYVDGEDMRAEINALI</sequence>
<dbReference type="OrthoDB" id="9814992at2"/>
<reference evidence="1 2" key="1">
    <citation type="submission" date="2018-02" db="EMBL/GenBank/DDBJ databases">
        <title>Complete genome sequencing of Faecalibacterium prausnitzii strains isolated from the human gut.</title>
        <authorList>
            <person name="Fitzgerald B.C."/>
            <person name="Shkoporov A.N."/>
            <person name="Ross P.R."/>
            <person name="Hill C."/>
        </authorList>
    </citation>
    <scope>NUCLEOTIDE SEQUENCE [LARGE SCALE GENOMIC DNA]</scope>
    <source>
        <strain evidence="1 2">APC942/32-1</strain>
    </source>
</reference>
<dbReference type="InterPro" id="IPR006498">
    <property type="entry name" value="Tail_tube"/>
</dbReference>
<dbReference type="RefSeq" id="WP_158401305.1">
    <property type="nucleotide sequence ID" value="NZ_PRLB01000010.1"/>
</dbReference>
<organism evidence="1 2">
    <name type="scientific">Faecalibacterium prausnitzii</name>
    <dbReference type="NCBI Taxonomy" id="853"/>
    <lineage>
        <taxon>Bacteria</taxon>
        <taxon>Bacillati</taxon>
        <taxon>Bacillota</taxon>
        <taxon>Clostridia</taxon>
        <taxon>Eubacteriales</taxon>
        <taxon>Oscillospiraceae</taxon>
        <taxon>Faecalibacterium</taxon>
    </lineage>
</organism>
<name>A0A329TWZ7_9FIRM</name>
<accession>A0A329TWZ7</accession>
<dbReference type="AlphaFoldDB" id="A0A329TWZ7"/>